<feature type="transmembrane region" description="Helical" evidence="1">
    <location>
        <begin position="53"/>
        <end position="72"/>
    </location>
</feature>
<reference evidence="3 4" key="1">
    <citation type="journal article" date="2019" name="ACS Chem. Biol.">
        <title>Identification and Mobilization of a Cryptic Antibiotic Biosynthesis Gene Locus from a Human-Pathogenic Nocardia Isolate.</title>
        <authorList>
            <person name="Herisse M."/>
            <person name="Ishida K."/>
            <person name="Porter J.L."/>
            <person name="Howden B."/>
            <person name="Hertweck C."/>
            <person name="Stinear T.P."/>
            <person name="Pidot S.J."/>
        </authorList>
    </citation>
    <scope>NUCLEOTIDE SEQUENCE [LARGE SCALE GENOMIC DNA]</scope>
    <source>
        <strain evidence="3 4">AUSMDU00012715</strain>
    </source>
</reference>
<accession>A0A6G9ZD96</accession>
<feature type="transmembrane region" description="Helical" evidence="1">
    <location>
        <begin position="127"/>
        <end position="146"/>
    </location>
</feature>
<dbReference type="AlphaFoldDB" id="A0A6G9ZD96"/>
<evidence type="ECO:0000313" key="3">
    <source>
        <dbReference type="EMBL" id="QIS23589.1"/>
    </source>
</evidence>
<dbReference type="RefSeq" id="WP_167490912.1">
    <property type="nucleotide sequence ID" value="NZ_CP046173.1"/>
</dbReference>
<evidence type="ECO:0000313" key="4">
    <source>
        <dbReference type="Proteomes" id="UP000500953"/>
    </source>
</evidence>
<keyword evidence="1" id="KW-0472">Membrane</keyword>
<evidence type="ECO:0000256" key="1">
    <source>
        <dbReference type="SAM" id="Phobius"/>
    </source>
</evidence>
<proteinExistence type="predicted"/>
<feature type="transmembrane region" description="Helical" evidence="1">
    <location>
        <begin position="84"/>
        <end position="107"/>
    </location>
</feature>
<keyword evidence="1" id="KW-1133">Transmembrane helix</keyword>
<dbReference type="EMBL" id="CP046173">
    <property type="protein sequence ID" value="QIS23589.1"/>
    <property type="molecule type" value="Genomic_DNA"/>
</dbReference>
<evidence type="ECO:0000259" key="2">
    <source>
        <dbReference type="Pfam" id="PF20182"/>
    </source>
</evidence>
<feature type="domain" description="DUF6545" evidence="2">
    <location>
        <begin position="237"/>
        <end position="342"/>
    </location>
</feature>
<gene>
    <name evidence="3" type="ORF">F6W96_40320</name>
</gene>
<keyword evidence="1" id="KW-0812">Transmembrane</keyword>
<name>A0A6G9ZD96_9NOCA</name>
<dbReference type="Proteomes" id="UP000500953">
    <property type="component" value="Chromosome"/>
</dbReference>
<dbReference type="Pfam" id="PF20182">
    <property type="entry name" value="DUF6545"/>
    <property type="match status" value="1"/>
</dbReference>
<feature type="transmembrane region" description="Helical" evidence="1">
    <location>
        <begin position="158"/>
        <end position="180"/>
    </location>
</feature>
<sequence length="382" mass="42206">MLRIAFVRARTDYDRLIHACAASAATMTALNPVVAECWPAALPGGMATTVDAWHWMSVLAGAFVLALIFRRACHDDRSRFVRRFRWLLLAAIACGPLFFILSSPARAAGGESTIVDVGGWRYDVYGTVYWLPPIIGSFFVLRDAAANWRAAPVALDRLVLCLWCIFQVGILIDATVWVVALASRRIGIQYAGLHRLQHFAAIELEWARVMSLLAVPWALMLAPSLIQVAARALRLDEESRAARQMFPVWQALTAAAPGSMLPQRRITRWFTNPSRRVHRMRVEISDAATFVAAQIHPLPPIADTMIDQFDEADRNAAWSIAEIIMAAERLAARSGKADDPTGEVYTTDVPDVATLVRLWKPVRAMVTDMTATASASSSLRPT</sequence>
<organism evidence="3 4">
    <name type="scientific">Nocardia terpenica</name>
    <dbReference type="NCBI Taxonomy" id="455432"/>
    <lineage>
        <taxon>Bacteria</taxon>
        <taxon>Bacillati</taxon>
        <taxon>Actinomycetota</taxon>
        <taxon>Actinomycetes</taxon>
        <taxon>Mycobacteriales</taxon>
        <taxon>Nocardiaceae</taxon>
        <taxon>Nocardia</taxon>
    </lineage>
</organism>
<dbReference type="InterPro" id="IPR046675">
    <property type="entry name" value="DUF6545"/>
</dbReference>
<protein>
    <recommendedName>
        <fullName evidence="2">DUF6545 domain-containing protein</fullName>
    </recommendedName>
</protein>